<dbReference type="PROSITE" id="PS50092">
    <property type="entry name" value="TSP1"/>
    <property type="match status" value="1"/>
</dbReference>
<dbReference type="SMART" id="SM00209">
    <property type="entry name" value="TSP1"/>
    <property type="match status" value="1"/>
</dbReference>
<dbReference type="SMART" id="SM00181">
    <property type="entry name" value="EGF"/>
    <property type="match status" value="2"/>
</dbReference>
<dbReference type="Gene3D" id="2.10.70.10">
    <property type="entry name" value="Complement Module, domain 1"/>
    <property type="match status" value="1"/>
</dbReference>
<keyword evidence="3" id="KW-0677">Repeat</keyword>
<dbReference type="SUPFAM" id="SSF57196">
    <property type="entry name" value="EGF/Laminin"/>
    <property type="match status" value="1"/>
</dbReference>
<dbReference type="GO" id="GO:0005509">
    <property type="term" value="F:calcium ion binding"/>
    <property type="evidence" value="ECO:0007669"/>
    <property type="project" value="InterPro"/>
</dbReference>
<feature type="domain" description="Sushi" evidence="11">
    <location>
        <begin position="108"/>
        <end position="166"/>
    </location>
</feature>
<feature type="domain" description="HYR" evidence="10">
    <location>
        <begin position="203"/>
        <end position="286"/>
    </location>
</feature>
<dbReference type="RefSeq" id="XP_022289535.1">
    <property type="nucleotide sequence ID" value="XM_022433827.1"/>
</dbReference>
<dbReference type="SMART" id="SM00179">
    <property type="entry name" value="EGF_CA"/>
    <property type="match status" value="1"/>
</dbReference>
<evidence type="ECO:0000256" key="8">
    <source>
        <dbReference type="SAM" id="SignalP"/>
    </source>
</evidence>
<proteinExistence type="predicted"/>
<dbReference type="PROSITE" id="PS50026">
    <property type="entry name" value="EGF_3"/>
    <property type="match status" value="1"/>
</dbReference>
<sequence length="412" mass="46287">MITIFLLLSVFYTFEAPRAPTWDACHCRWATWDAWSECSASCGGGYRYRSRKVWARDVPECPFKACASSDMGSDYDYSCNAICYHGSYSGGSCRCPAGWYGNCCNNQITCGNPGSLRHGYVEGSSYTYNSVVIYHCDNFYNLTGGTRNSRCQLNTLWTGVKPRCAFANSCQSNPCQNNGTCLNGLDRYSCECTRSFTGINCEVDIQAPELKGCPKNMTKFSSEAMTFLNWTAPTFTDPVGKPIQISTNYPRDSYTFPWGDFDVQYVALKPSNGMRTSCVFSLKIRPHPCKTLENPSNGAKVCNGWKTDYGEFCLAFCGPEYSLDITSSYLQWYVCGARGRWAPHEAMSNCTGTFIKDKTNDARFRFTNCSAPDQVEKMQETYLTMLQTSPYGYFCTKFEDLCHKDNVIVSCE</sequence>
<comment type="caution">
    <text evidence="6">Lacks conserved residue(s) required for the propagation of feature annotation.</text>
</comment>
<dbReference type="InterPro" id="IPR000436">
    <property type="entry name" value="Sushi_SCR_CCP_dom"/>
</dbReference>
<dbReference type="KEGG" id="cvn:111101368"/>
<dbReference type="AlphaFoldDB" id="A0A8B8AEC5"/>
<dbReference type="Pfam" id="PF00084">
    <property type="entry name" value="Sushi"/>
    <property type="match status" value="1"/>
</dbReference>
<dbReference type="Gene3D" id="2.20.100.10">
    <property type="entry name" value="Thrombospondin type-1 (TSP1) repeat"/>
    <property type="match status" value="1"/>
</dbReference>
<evidence type="ECO:0000259" key="11">
    <source>
        <dbReference type="PROSITE" id="PS50923"/>
    </source>
</evidence>
<dbReference type="FunFam" id="2.10.25.10:FF:000143">
    <property type="entry name" value="Protein crumbs 1"/>
    <property type="match status" value="1"/>
</dbReference>
<dbReference type="InterPro" id="IPR000884">
    <property type="entry name" value="TSP1_rpt"/>
</dbReference>
<evidence type="ECO:0000313" key="13">
    <source>
        <dbReference type="RefSeq" id="XP_022289535.1"/>
    </source>
</evidence>
<feature type="signal peptide" evidence="8">
    <location>
        <begin position="1"/>
        <end position="16"/>
    </location>
</feature>
<keyword evidence="12" id="KW-1185">Reference proteome</keyword>
<evidence type="ECO:0000256" key="1">
    <source>
        <dbReference type="ARBA" id="ARBA00022536"/>
    </source>
</evidence>
<reference evidence="13" key="1">
    <citation type="submission" date="2025-08" db="UniProtKB">
        <authorList>
            <consortium name="RefSeq"/>
        </authorList>
    </citation>
    <scope>IDENTIFICATION</scope>
    <source>
        <tissue evidence="13">Whole sample</tissue>
    </source>
</reference>
<feature type="chain" id="PRO_5034907619" evidence="8">
    <location>
        <begin position="17"/>
        <end position="412"/>
    </location>
</feature>
<dbReference type="InterPro" id="IPR003410">
    <property type="entry name" value="HYR_dom"/>
</dbReference>
<accession>A0A8B8AEC5</accession>
<dbReference type="Pfam" id="PF00090">
    <property type="entry name" value="TSP_1"/>
    <property type="match status" value="1"/>
</dbReference>
<dbReference type="InterPro" id="IPR001881">
    <property type="entry name" value="EGF-like_Ca-bd_dom"/>
</dbReference>
<dbReference type="GeneID" id="111101368"/>
<evidence type="ECO:0000256" key="4">
    <source>
        <dbReference type="ARBA" id="ARBA00023157"/>
    </source>
</evidence>
<dbReference type="Pfam" id="PF02494">
    <property type="entry name" value="HYR"/>
    <property type="match status" value="1"/>
</dbReference>
<name>A0A8B8AEC5_CRAVI</name>
<evidence type="ECO:0000256" key="6">
    <source>
        <dbReference type="PROSITE-ProRule" id="PRU00076"/>
    </source>
</evidence>
<dbReference type="SMART" id="SM00032">
    <property type="entry name" value="CCP"/>
    <property type="match status" value="1"/>
</dbReference>
<dbReference type="PANTHER" id="PTHR12916:SF4">
    <property type="entry name" value="UNINFLATABLE, ISOFORM C"/>
    <property type="match status" value="1"/>
</dbReference>
<dbReference type="CDD" id="cd00033">
    <property type="entry name" value="CCP"/>
    <property type="match status" value="1"/>
</dbReference>
<evidence type="ECO:0000256" key="7">
    <source>
        <dbReference type="PROSITE-ProRule" id="PRU00302"/>
    </source>
</evidence>
<evidence type="ECO:0000313" key="12">
    <source>
        <dbReference type="Proteomes" id="UP000694844"/>
    </source>
</evidence>
<keyword evidence="5" id="KW-0325">Glycoprotein</keyword>
<dbReference type="SUPFAM" id="SSF57535">
    <property type="entry name" value="Complement control module/SCR domain"/>
    <property type="match status" value="1"/>
</dbReference>
<dbReference type="SUPFAM" id="SSF82895">
    <property type="entry name" value="TSP-1 type 1 repeat"/>
    <property type="match status" value="1"/>
</dbReference>
<dbReference type="InterPro" id="IPR000152">
    <property type="entry name" value="EGF-type_Asp/Asn_hydroxyl_site"/>
</dbReference>
<keyword evidence="1 6" id="KW-0245">EGF-like domain</keyword>
<dbReference type="Proteomes" id="UP000694844">
    <property type="component" value="Chromosome 6"/>
</dbReference>
<dbReference type="InterPro" id="IPR036383">
    <property type="entry name" value="TSP1_rpt_sf"/>
</dbReference>
<dbReference type="InterPro" id="IPR035976">
    <property type="entry name" value="Sushi/SCR/CCP_sf"/>
</dbReference>
<dbReference type="CDD" id="cd00054">
    <property type="entry name" value="EGF_CA"/>
    <property type="match status" value="1"/>
</dbReference>
<feature type="disulfide bond" evidence="6">
    <location>
        <begin position="192"/>
        <end position="201"/>
    </location>
</feature>
<evidence type="ECO:0000259" key="10">
    <source>
        <dbReference type="PROSITE" id="PS50825"/>
    </source>
</evidence>
<dbReference type="PROSITE" id="PS00022">
    <property type="entry name" value="EGF_1"/>
    <property type="match status" value="1"/>
</dbReference>
<gene>
    <name evidence="13" type="primary">LOC111101368</name>
</gene>
<feature type="domain" description="EGF-like" evidence="9">
    <location>
        <begin position="166"/>
        <end position="202"/>
    </location>
</feature>
<dbReference type="PANTHER" id="PTHR12916">
    <property type="entry name" value="CYTOCHROME C OXIDASE POLYPEPTIDE VIC-2"/>
    <property type="match status" value="1"/>
</dbReference>
<keyword evidence="2 8" id="KW-0732">Signal</keyword>
<dbReference type="PROSITE" id="PS50825">
    <property type="entry name" value="HYR"/>
    <property type="match status" value="1"/>
</dbReference>
<protein>
    <submittedName>
        <fullName evidence="13">Fibropellin-3-like</fullName>
    </submittedName>
</protein>
<dbReference type="PROSITE" id="PS50923">
    <property type="entry name" value="SUSHI"/>
    <property type="match status" value="1"/>
</dbReference>
<keyword evidence="4 6" id="KW-1015">Disulfide bond</keyword>
<evidence type="ECO:0000256" key="5">
    <source>
        <dbReference type="ARBA" id="ARBA00023180"/>
    </source>
</evidence>
<dbReference type="Gene3D" id="2.10.25.10">
    <property type="entry name" value="Laminin"/>
    <property type="match status" value="1"/>
</dbReference>
<evidence type="ECO:0000256" key="3">
    <source>
        <dbReference type="ARBA" id="ARBA00022737"/>
    </source>
</evidence>
<dbReference type="Pfam" id="PF00008">
    <property type="entry name" value="EGF"/>
    <property type="match status" value="1"/>
</dbReference>
<keyword evidence="7" id="KW-0768">Sushi</keyword>
<evidence type="ECO:0000256" key="2">
    <source>
        <dbReference type="ARBA" id="ARBA00022729"/>
    </source>
</evidence>
<dbReference type="PROSITE" id="PS00010">
    <property type="entry name" value="ASX_HYDROXYL"/>
    <property type="match status" value="1"/>
</dbReference>
<dbReference type="InterPro" id="IPR000742">
    <property type="entry name" value="EGF"/>
</dbReference>
<dbReference type="OrthoDB" id="8962045at2759"/>
<evidence type="ECO:0000259" key="9">
    <source>
        <dbReference type="PROSITE" id="PS50026"/>
    </source>
</evidence>
<organism evidence="12 13">
    <name type="scientific">Crassostrea virginica</name>
    <name type="common">Eastern oyster</name>
    <dbReference type="NCBI Taxonomy" id="6565"/>
    <lineage>
        <taxon>Eukaryota</taxon>
        <taxon>Metazoa</taxon>
        <taxon>Spiralia</taxon>
        <taxon>Lophotrochozoa</taxon>
        <taxon>Mollusca</taxon>
        <taxon>Bivalvia</taxon>
        <taxon>Autobranchia</taxon>
        <taxon>Pteriomorphia</taxon>
        <taxon>Ostreida</taxon>
        <taxon>Ostreoidea</taxon>
        <taxon>Ostreidae</taxon>
        <taxon>Crassostrea</taxon>
    </lineage>
</organism>